<sequence length="94" mass="10722">MSEVQRQGEKVLALPTDRLMPNIQRFGQQAIEFTFLGPNMQGQPTWIMWNANEPYLIGMLSQGKMGYHFEQRTGDGVQRLENISLNRVQRALGG</sequence>
<dbReference type="AlphaFoldDB" id="A0A542Y619"/>
<dbReference type="EMBL" id="VFON01000001">
    <property type="protein sequence ID" value="TQL43538.1"/>
    <property type="molecule type" value="Genomic_DNA"/>
</dbReference>
<gene>
    <name evidence="1" type="ORF">FB468_1564</name>
</gene>
<organism evidence="1 2">
    <name type="scientific">Leucobacter komagatae</name>
    <dbReference type="NCBI Taxonomy" id="55969"/>
    <lineage>
        <taxon>Bacteria</taxon>
        <taxon>Bacillati</taxon>
        <taxon>Actinomycetota</taxon>
        <taxon>Actinomycetes</taxon>
        <taxon>Micrococcales</taxon>
        <taxon>Microbacteriaceae</taxon>
        <taxon>Leucobacter</taxon>
    </lineage>
</organism>
<accession>A0A542Y619</accession>
<name>A0A542Y619_9MICO</name>
<proteinExistence type="predicted"/>
<dbReference type="OrthoDB" id="4990257at2"/>
<dbReference type="Proteomes" id="UP000319094">
    <property type="component" value="Unassembled WGS sequence"/>
</dbReference>
<dbReference type="RefSeq" id="WP_141886837.1">
    <property type="nucleotide sequence ID" value="NZ_BAAAUY010000002.1"/>
</dbReference>
<reference evidence="1 2" key="1">
    <citation type="submission" date="2019-06" db="EMBL/GenBank/DDBJ databases">
        <title>Sequencing the genomes of 1000 actinobacteria strains.</title>
        <authorList>
            <person name="Klenk H.-P."/>
        </authorList>
    </citation>
    <scope>NUCLEOTIDE SEQUENCE [LARGE SCALE GENOMIC DNA]</scope>
    <source>
        <strain evidence="1 2">DSM 8803</strain>
    </source>
</reference>
<evidence type="ECO:0000313" key="2">
    <source>
        <dbReference type="Proteomes" id="UP000319094"/>
    </source>
</evidence>
<comment type="caution">
    <text evidence="1">The sequence shown here is derived from an EMBL/GenBank/DDBJ whole genome shotgun (WGS) entry which is preliminary data.</text>
</comment>
<evidence type="ECO:0000313" key="1">
    <source>
        <dbReference type="EMBL" id="TQL43538.1"/>
    </source>
</evidence>
<protein>
    <submittedName>
        <fullName evidence="1">Uncharacterized protein</fullName>
    </submittedName>
</protein>
<keyword evidence="2" id="KW-1185">Reference proteome</keyword>